<feature type="domain" description="Phage tail collar" evidence="1">
    <location>
        <begin position="105"/>
        <end position="160"/>
    </location>
</feature>
<reference evidence="2 3" key="1">
    <citation type="submission" date="2013-10" db="EMBL/GenBank/DDBJ databases">
        <title>The Genome Sequence of Acinetobacter tjernbergiae CIP107465.</title>
        <authorList>
            <consortium name="The Broad Institute Genomics Platform"/>
            <consortium name="The Broad Institute Genome Sequencing Center for Infectious Disease"/>
            <person name="Cerqueira G."/>
            <person name="Feldgarden M."/>
            <person name="Courvalin P."/>
            <person name="Grillot-Courvalin C."/>
            <person name="Clermont D."/>
            <person name="Rocha E."/>
            <person name="Yoon E.-J."/>
            <person name="Nemec A."/>
            <person name="Young S.K."/>
            <person name="Zeng Q."/>
            <person name="Gargeya S."/>
            <person name="Fitzgerald M."/>
            <person name="Abouelleil A."/>
            <person name="Alvarado L."/>
            <person name="Berlin A.M."/>
            <person name="Chapman S.B."/>
            <person name="Gainer-Dewar J."/>
            <person name="Goldberg J."/>
            <person name="Gnerre S."/>
            <person name="Griggs A."/>
            <person name="Gujja S."/>
            <person name="Hansen M."/>
            <person name="Howarth C."/>
            <person name="Imamovic A."/>
            <person name="Ireland A."/>
            <person name="Larimer J."/>
            <person name="McCowan C."/>
            <person name="Murphy C."/>
            <person name="Pearson M."/>
            <person name="Poon T.W."/>
            <person name="Priest M."/>
            <person name="Roberts A."/>
            <person name="Saif S."/>
            <person name="Shea T."/>
            <person name="Sykes S."/>
            <person name="Wortman J."/>
            <person name="Nusbaum C."/>
            <person name="Birren B."/>
        </authorList>
    </citation>
    <scope>NUCLEOTIDE SEQUENCE [LARGE SCALE GENOMIC DNA]</scope>
    <source>
        <strain evidence="2 3">CIP 107465</strain>
    </source>
</reference>
<dbReference type="Proteomes" id="UP000017404">
    <property type="component" value="Unassembled WGS sequence"/>
</dbReference>
<dbReference type="PATRIC" id="fig|1120928.5.peg.85"/>
<comment type="caution">
    <text evidence="2">The sequence shown here is derived from an EMBL/GenBank/DDBJ whole genome shotgun (WGS) entry which is preliminary data.</text>
</comment>
<sequence>MERINSVNARANVNGAGKKGFHDNADLSGQDATYINPSWCNHIQEEIAGVVEVHEPLDPNNKNQLKAALFALFATNENVQEVDSRLTAAITALASAIQPFLIKTGTMELWTNSVCPAGYLECNGNIYPISSYPNLFAVIGNTFGGDGVTTFAVPNMIDNFARGWDHIRAFGSFQKATSVFMGDPSVTAALLANLYNTSNDNPQTLMSGLNGEVTTIDPTNIVVLSSPAQAIDPVPAIDTTMSVRPRNLALMFIIKT</sequence>
<dbReference type="RefSeq" id="WP_018676966.1">
    <property type="nucleotide sequence ID" value="NZ_AYEV01000001.1"/>
</dbReference>
<evidence type="ECO:0000259" key="1">
    <source>
        <dbReference type="Pfam" id="PF07484"/>
    </source>
</evidence>
<evidence type="ECO:0000313" key="3">
    <source>
        <dbReference type="Proteomes" id="UP000017404"/>
    </source>
</evidence>
<protein>
    <recommendedName>
        <fullName evidence="1">Phage tail collar domain-containing protein</fullName>
    </recommendedName>
</protein>
<dbReference type="AlphaFoldDB" id="V2V5K1"/>
<dbReference type="STRING" id="202955.GCA_000759995_03432"/>
<dbReference type="Pfam" id="PF07484">
    <property type="entry name" value="Collar"/>
    <property type="match status" value="1"/>
</dbReference>
<dbReference type="InterPro" id="IPR037053">
    <property type="entry name" value="Phage_tail_collar_dom_sf"/>
</dbReference>
<dbReference type="eggNOG" id="COG4675">
    <property type="taxonomic scope" value="Bacteria"/>
</dbReference>
<name>V2V5K1_9GAMM</name>
<accession>V2V5K1</accession>
<gene>
    <name evidence="2" type="ORF">F990_00083</name>
</gene>
<dbReference type="EMBL" id="AYEV01000001">
    <property type="protein sequence ID" value="ESK57547.1"/>
    <property type="molecule type" value="Genomic_DNA"/>
</dbReference>
<proteinExistence type="predicted"/>
<dbReference type="Gene3D" id="3.90.1340.10">
    <property type="entry name" value="Phage tail collar domain"/>
    <property type="match status" value="1"/>
</dbReference>
<organism evidence="2 3">
    <name type="scientific">Acinetobacter tjernbergiae DSM 14971 = CIP 107465</name>
    <dbReference type="NCBI Taxonomy" id="1120928"/>
    <lineage>
        <taxon>Bacteria</taxon>
        <taxon>Pseudomonadati</taxon>
        <taxon>Pseudomonadota</taxon>
        <taxon>Gammaproteobacteria</taxon>
        <taxon>Moraxellales</taxon>
        <taxon>Moraxellaceae</taxon>
        <taxon>Acinetobacter</taxon>
    </lineage>
</organism>
<evidence type="ECO:0000313" key="2">
    <source>
        <dbReference type="EMBL" id="ESK57547.1"/>
    </source>
</evidence>
<keyword evidence="3" id="KW-1185">Reference proteome</keyword>
<dbReference type="SUPFAM" id="SSF88874">
    <property type="entry name" value="Receptor-binding domain of short tail fibre protein gp12"/>
    <property type="match status" value="1"/>
</dbReference>
<dbReference type="InterPro" id="IPR011083">
    <property type="entry name" value="Phage_tail_collar_dom"/>
</dbReference>